<dbReference type="EMBL" id="CSBK01000180">
    <property type="protein sequence ID" value="COX06182.1"/>
    <property type="molecule type" value="Genomic_DNA"/>
</dbReference>
<accession>A0A916PAK3</accession>
<evidence type="ECO:0000313" key="2">
    <source>
        <dbReference type="Proteomes" id="UP000039021"/>
    </source>
</evidence>
<reference evidence="2" key="1">
    <citation type="submission" date="2015-03" db="EMBL/GenBank/DDBJ databases">
        <authorList>
            <consortium name="Pathogen Informatics"/>
        </authorList>
    </citation>
    <scope>NUCLEOTIDE SEQUENCE [LARGE SCALE GENOMIC DNA]</scope>
    <source>
        <strain evidence="2">N09902308</strain>
    </source>
</reference>
<proteinExistence type="predicted"/>
<protein>
    <submittedName>
        <fullName evidence="1">Uncharacterized protein</fullName>
    </submittedName>
</protein>
<evidence type="ECO:0000313" key="1">
    <source>
        <dbReference type="EMBL" id="COX06182.1"/>
    </source>
</evidence>
<organism evidence="1 2">
    <name type="scientific">Mycobacterium tuberculosis</name>
    <dbReference type="NCBI Taxonomy" id="1773"/>
    <lineage>
        <taxon>Bacteria</taxon>
        <taxon>Bacillati</taxon>
        <taxon>Actinomycetota</taxon>
        <taxon>Actinomycetes</taxon>
        <taxon>Mycobacteriales</taxon>
        <taxon>Mycobacteriaceae</taxon>
        <taxon>Mycobacterium</taxon>
        <taxon>Mycobacterium tuberculosis complex</taxon>
    </lineage>
</organism>
<comment type="caution">
    <text evidence="1">The sequence shown here is derived from an EMBL/GenBank/DDBJ whole genome shotgun (WGS) entry which is preliminary data.</text>
</comment>
<dbReference type="Proteomes" id="UP000039021">
    <property type="component" value="Unassembled WGS sequence"/>
</dbReference>
<sequence>MATWPCMAANVCSSNTWLTRPRSLKTSTWEPSATAIPAASWPRCCNAYRP</sequence>
<dbReference type="AlphaFoldDB" id="A0A916PAK3"/>
<name>A0A916PAK3_MYCTX</name>
<gene>
    <name evidence="1" type="ORF">ERS007739_00605</name>
</gene>